<sequence length="279" mass="30184">MTMLQAISDWDAVYANSANIPNGDSWPGRWIEPARAFRESISASGRARLGVSYGSGPRNRMDVFLPEAEVRGLMIFVHGGYWMALDRSYWSHLASGALAHGYAVAIPEYTLCPENRISQITGEIGAAISAAAEMISGPVVLAGHSAGGHLVSRMVCENSPLPARDRDRIAHVLSISGLHDLRPMLRTSRSKTLRLDSAEAAAESPALLTPIPGTRISCWVGASETSEFKRQNALLANIWRGLGAATACIEEPDRHHFNIIDALANPEHPMVLELVSALR</sequence>
<accession>A0ABU2HWR6</accession>
<dbReference type="Gene3D" id="3.40.50.1820">
    <property type="entry name" value="alpha/beta hydrolase"/>
    <property type="match status" value="1"/>
</dbReference>
<evidence type="ECO:0000313" key="3">
    <source>
        <dbReference type="EMBL" id="MDS9469501.1"/>
    </source>
</evidence>
<evidence type="ECO:0000256" key="1">
    <source>
        <dbReference type="ARBA" id="ARBA00022801"/>
    </source>
</evidence>
<dbReference type="PANTHER" id="PTHR48081:SF33">
    <property type="entry name" value="KYNURENINE FORMAMIDASE"/>
    <property type="match status" value="1"/>
</dbReference>
<dbReference type="GO" id="GO:0016787">
    <property type="term" value="F:hydrolase activity"/>
    <property type="evidence" value="ECO:0007669"/>
    <property type="project" value="UniProtKB-KW"/>
</dbReference>
<evidence type="ECO:0000313" key="4">
    <source>
        <dbReference type="Proteomes" id="UP001269144"/>
    </source>
</evidence>
<dbReference type="InterPro" id="IPR013094">
    <property type="entry name" value="AB_hydrolase_3"/>
</dbReference>
<keyword evidence="4" id="KW-1185">Reference proteome</keyword>
<feature type="domain" description="Alpha/beta hydrolase fold-3" evidence="2">
    <location>
        <begin position="74"/>
        <end position="189"/>
    </location>
</feature>
<keyword evidence="1 3" id="KW-0378">Hydrolase</keyword>
<dbReference type="PANTHER" id="PTHR48081">
    <property type="entry name" value="AB HYDROLASE SUPERFAMILY PROTEIN C4A8.06C"/>
    <property type="match status" value="1"/>
</dbReference>
<reference evidence="4" key="1">
    <citation type="submission" date="2023-07" db="EMBL/GenBank/DDBJ databases">
        <title>Paracoccus sp. MBLB3053 whole genome sequence.</title>
        <authorList>
            <person name="Hwang C.Y."/>
            <person name="Cho E.-S."/>
            <person name="Seo M.-J."/>
        </authorList>
    </citation>
    <scope>NUCLEOTIDE SEQUENCE [LARGE SCALE GENOMIC DNA]</scope>
    <source>
        <strain evidence="4">MBLB3053</strain>
    </source>
</reference>
<dbReference type="EMBL" id="JAVQLW010000003">
    <property type="protein sequence ID" value="MDS9469501.1"/>
    <property type="molecule type" value="Genomic_DNA"/>
</dbReference>
<proteinExistence type="predicted"/>
<organism evidence="3 4">
    <name type="scientific">Paracoccus aurantius</name>
    <dbReference type="NCBI Taxonomy" id="3073814"/>
    <lineage>
        <taxon>Bacteria</taxon>
        <taxon>Pseudomonadati</taxon>
        <taxon>Pseudomonadota</taxon>
        <taxon>Alphaproteobacteria</taxon>
        <taxon>Rhodobacterales</taxon>
        <taxon>Paracoccaceae</taxon>
        <taxon>Paracoccus</taxon>
    </lineage>
</organism>
<evidence type="ECO:0000259" key="2">
    <source>
        <dbReference type="Pfam" id="PF07859"/>
    </source>
</evidence>
<dbReference type="Pfam" id="PF07859">
    <property type="entry name" value="Abhydrolase_3"/>
    <property type="match status" value="1"/>
</dbReference>
<dbReference type="InterPro" id="IPR050300">
    <property type="entry name" value="GDXG_lipolytic_enzyme"/>
</dbReference>
<name>A0ABU2HWR6_9RHOB</name>
<dbReference type="SUPFAM" id="SSF53474">
    <property type="entry name" value="alpha/beta-Hydrolases"/>
    <property type="match status" value="1"/>
</dbReference>
<dbReference type="Proteomes" id="UP001269144">
    <property type="component" value="Unassembled WGS sequence"/>
</dbReference>
<protein>
    <submittedName>
        <fullName evidence="3">Alpha/beta hydrolase</fullName>
    </submittedName>
</protein>
<dbReference type="RefSeq" id="WP_311162140.1">
    <property type="nucleotide sequence ID" value="NZ_JAVQLW010000003.1"/>
</dbReference>
<gene>
    <name evidence="3" type="ORF">RGQ15_18200</name>
</gene>
<dbReference type="InterPro" id="IPR029058">
    <property type="entry name" value="AB_hydrolase_fold"/>
</dbReference>
<comment type="caution">
    <text evidence="3">The sequence shown here is derived from an EMBL/GenBank/DDBJ whole genome shotgun (WGS) entry which is preliminary data.</text>
</comment>